<dbReference type="Pfam" id="PF07735">
    <property type="entry name" value="FBA_2"/>
    <property type="match status" value="1"/>
</dbReference>
<evidence type="ECO:0000313" key="2">
    <source>
        <dbReference type="EMBL" id="EGT48970.1"/>
    </source>
</evidence>
<dbReference type="PANTHER" id="PTHR22899:SF0">
    <property type="entry name" value="F-BOX ASSOCIATED DOMAIN-CONTAINING PROTEIN-RELATED"/>
    <property type="match status" value="1"/>
</dbReference>
<protein>
    <recommendedName>
        <fullName evidence="1">Sdz-33 F-box domain-containing protein</fullName>
    </recommendedName>
</protein>
<dbReference type="HOGENOM" id="CLU_028840_1_2_1"/>
<dbReference type="InterPro" id="IPR053222">
    <property type="entry name" value="Zygotic_Embryogenesis-Asso"/>
</dbReference>
<dbReference type="InterPro" id="IPR012885">
    <property type="entry name" value="F-box_Sdz-33"/>
</dbReference>
<organism evidence="3">
    <name type="scientific">Caenorhabditis brenneri</name>
    <name type="common">Nematode worm</name>
    <dbReference type="NCBI Taxonomy" id="135651"/>
    <lineage>
        <taxon>Eukaryota</taxon>
        <taxon>Metazoa</taxon>
        <taxon>Ecdysozoa</taxon>
        <taxon>Nematoda</taxon>
        <taxon>Chromadorea</taxon>
        <taxon>Rhabditida</taxon>
        <taxon>Rhabditina</taxon>
        <taxon>Rhabditomorpha</taxon>
        <taxon>Rhabditoidea</taxon>
        <taxon>Rhabditidae</taxon>
        <taxon>Peloderinae</taxon>
        <taxon>Caenorhabditis</taxon>
    </lineage>
</organism>
<dbReference type="EMBL" id="GL379824">
    <property type="protein sequence ID" value="EGT48970.1"/>
    <property type="molecule type" value="Genomic_DNA"/>
</dbReference>
<keyword evidence="3" id="KW-1185">Reference proteome</keyword>
<proteinExistence type="predicted"/>
<feature type="domain" description="Sdz-33 F-box" evidence="1">
    <location>
        <begin position="81"/>
        <end position="148"/>
    </location>
</feature>
<dbReference type="AlphaFoldDB" id="G0N0E1"/>
<gene>
    <name evidence="2" type="ORF">CAEBREN_20231</name>
</gene>
<dbReference type="FunCoup" id="G0N0E1">
    <property type="interactions" value="1049"/>
</dbReference>
<dbReference type="PANTHER" id="PTHR22899">
    <property type="entry name" value="CYCLIN-RELATED F-BOX FAMILY"/>
    <property type="match status" value="1"/>
</dbReference>
<dbReference type="Proteomes" id="UP000008068">
    <property type="component" value="Unassembled WGS sequence"/>
</dbReference>
<accession>G0N0E1</accession>
<dbReference type="InParanoid" id="G0N0E1"/>
<name>G0N0E1_CAEBE</name>
<reference evidence="3" key="1">
    <citation type="submission" date="2011-07" db="EMBL/GenBank/DDBJ databases">
        <authorList>
            <consortium name="Caenorhabditis brenneri Sequencing and Analysis Consortium"/>
            <person name="Wilson R.K."/>
        </authorList>
    </citation>
    <scope>NUCLEOTIDE SEQUENCE [LARGE SCALE GENOMIC DNA]</scope>
    <source>
        <strain evidence="3">PB2801</strain>
    </source>
</reference>
<dbReference type="OrthoDB" id="5901896at2759"/>
<sequence length="227" mass="26614">MQEWLKQLQNVFNYHKINHIHFSEHSSQFDIDDIKEVFGNTNEVKIEDTGCYVFNQMILQKFFPFEKLRIKTTNFPDTRIPKKILVQNFVDLEIGDIFGTTSMILDELLLINSKKFDIEGLQMSAKQINKFIRLWQKGSNPHMEYLSITYENVEEGDQEVIMRGIDHQVIPADQKRKFKPTGNGMPDVIEGGIDFFRMDGVKATIQWGRPFPSLEMFVWFDHCVIEA</sequence>
<evidence type="ECO:0000259" key="1">
    <source>
        <dbReference type="Pfam" id="PF07735"/>
    </source>
</evidence>
<evidence type="ECO:0000313" key="3">
    <source>
        <dbReference type="Proteomes" id="UP000008068"/>
    </source>
</evidence>